<accession>A0ABM7QWP8</accession>
<evidence type="ECO:0000256" key="5">
    <source>
        <dbReference type="ARBA" id="ARBA00022801"/>
    </source>
</evidence>
<gene>
    <name evidence="9" type="ORF">LTWDN19_20700</name>
</gene>
<evidence type="ECO:0008006" key="11">
    <source>
        <dbReference type="Google" id="ProtNLM"/>
    </source>
</evidence>
<reference evidence="9 10" key="1">
    <citation type="submission" date="2021-05" db="EMBL/GenBank/DDBJ databases">
        <title>Complete Genome Sequence of Latilactobacillus sp. Strain WDN19, a High D-Aspartate-producing Lactic Acid Bacterium Isolated from a Japanese Pickle.</title>
        <authorList>
            <person name="Kajitani K."/>
            <person name="Takahashi S."/>
        </authorList>
    </citation>
    <scope>NUCLEOTIDE SEQUENCE [LARGE SCALE GENOMIC DNA]</scope>
    <source>
        <strain evidence="9 10">WDN19</strain>
        <plasmid evidence="9 10">WDN19_con2</plasmid>
    </source>
</reference>
<feature type="transmembrane region" description="Helical" evidence="8">
    <location>
        <begin position="163"/>
        <end position="181"/>
    </location>
</feature>
<evidence type="ECO:0000256" key="4">
    <source>
        <dbReference type="ARBA" id="ARBA00022692"/>
    </source>
</evidence>
<evidence type="ECO:0000256" key="7">
    <source>
        <dbReference type="ARBA" id="ARBA00023136"/>
    </source>
</evidence>
<keyword evidence="7 8" id="KW-0472">Membrane</keyword>
<evidence type="ECO:0000313" key="10">
    <source>
        <dbReference type="Proteomes" id="UP000825100"/>
    </source>
</evidence>
<sequence length="201" mass="23204">MSHIIIMRFLEKEPDLKMIGFDELCYSIDVLIINICKCVEIYIVALILGTFMNTLVMHISYALLRWSAGGWHARKSLNCSLFGIITFSVFPFITQSLDIHISIFEILLFLTIVFVLIYCYAPSDTEKNPLVDSSERKKAHWKSILTTLLIALSASFFNTTTQFFIVSGILVESVLVTPLFYKLMKVRYNNYEEYAEIKQQK</sequence>
<evidence type="ECO:0000256" key="3">
    <source>
        <dbReference type="ARBA" id="ARBA00022670"/>
    </source>
</evidence>
<evidence type="ECO:0000313" key="9">
    <source>
        <dbReference type="EMBL" id="BCX31503.1"/>
    </source>
</evidence>
<evidence type="ECO:0000256" key="1">
    <source>
        <dbReference type="ARBA" id="ARBA00022475"/>
    </source>
</evidence>
<feature type="transmembrane region" description="Helical" evidence="8">
    <location>
        <begin position="76"/>
        <end position="93"/>
    </location>
</feature>
<keyword evidence="1" id="KW-1003">Cell membrane</keyword>
<organism evidence="9 10">
    <name type="scientific">Latilactobacillus curvatus</name>
    <name type="common">Lactobacillus curvatus</name>
    <dbReference type="NCBI Taxonomy" id="28038"/>
    <lineage>
        <taxon>Bacteria</taxon>
        <taxon>Bacillati</taxon>
        <taxon>Bacillota</taxon>
        <taxon>Bacilli</taxon>
        <taxon>Lactobacillales</taxon>
        <taxon>Lactobacillaceae</taxon>
        <taxon>Latilactobacillus</taxon>
    </lineage>
</organism>
<dbReference type="RefSeq" id="WP_035147749.1">
    <property type="nucleotide sequence ID" value="NZ_AP024686.1"/>
</dbReference>
<keyword evidence="10" id="KW-1185">Reference proteome</keyword>
<keyword evidence="2" id="KW-0673">Quorum sensing</keyword>
<dbReference type="EMBL" id="AP024686">
    <property type="protein sequence ID" value="BCX31503.1"/>
    <property type="molecule type" value="Genomic_DNA"/>
</dbReference>
<feature type="transmembrane region" description="Helical" evidence="8">
    <location>
        <begin position="41"/>
        <end position="64"/>
    </location>
</feature>
<protein>
    <recommendedName>
        <fullName evidence="11">AgrB-like protein</fullName>
    </recommendedName>
</protein>
<feature type="transmembrane region" description="Helical" evidence="8">
    <location>
        <begin position="139"/>
        <end position="157"/>
    </location>
</feature>
<keyword evidence="4 8" id="KW-0812">Transmembrane</keyword>
<dbReference type="Proteomes" id="UP000825100">
    <property type="component" value="Plasmid WDN19_con2"/>
</dbReference>
<dbReference type="InterPro" id="IPR006741">
    <property type="entry name" value="AgrB"/>
</dbReference>
<evidence type="ECO:0000256" key="8">
    <source>
        <dbReference type="SAM" id="Phobius"/>
    </source>
</evidence>
<keyword evidence="5" id="KW-0378">Hydrolase</keyword>
<keyword evidence="3" id="KW-0645">Protease</keyword>
<evidence type="ECO:0000256" key="2">
    <source>
        <dbReference type="ARBA" id="ARBA00022654"/>
    </source>
</evidence>
<dbReference type="Pfam" id="PF04647">
    <property type="entry name" value="AgrB"/>
    <property type="match status" value="1"/>
</dbReference>
<evidence type="ECO:0000256" key="6">
    <source>
        <dbReference type="ARBA" id="ARBA00022989"/>
    </source>
</evidence>
<keyword evidence="6 8" id="KW-1133">Transmembrane helix</keyword>
<proteinExistence type="predicted"/>
<dbReference type="SMART" id="SM00793">
    <property type="entry name" value="AgrB"/>
    <property type="match status" value="1"/>
</dbReference>
<name>A0ABM7QWP8_LATCU</name>
<feature type="transmembrane region" description="Helical" evidence="8">
    <location>
        <begin position="99"/>
        <end position="119"/>
    </location>
</feature>
<keyword evidence="9" id="KW-0614">Plasmid</keyword>
<geneLocation type="plasmid" evidence="9 10">
    <name>WDN19_con2</name>
</geneLocation>